<dbReference type="InterPro" id="IPR008441">
    <property type="entry name" value="AfumC-like_glycosyl_Trfase"/>
</dbReference>
<proteinExistence type="predicted"/>
<dbReference type="Pfam" id="PF05704">
    <property type="entry name" value="Caps_synth"/>
    <property type="match status" value="1"/>
</dbReference>
<dbReference type="GO" id="GO:0016757">
    <property type="term" value="F:glycosyltransferase activity"/>
    <property type="evidence" value="ECO:0007669"/>
    <property type="project" value="InterPro"/>
</dbReference>
<comment type="caution">
    <text evidence="1">The sequence shown here is derived from an EMBL/GenBank/DDBJ whole genome shotgun (WGS) entry which is preliminary data.</text>
</comment>
<protein>
    <recommendedName>
        <fullName evidence="3">Capsular polysaccharide synthesis protein</fullName>
    </recommendedName>
</protein>
<dbReference type="AlphaFoldDB" id="A0A0R1PFG5"/>
<dbReference type="RefSeq" id="WP_083482697.1">
    <property type="nucleotide sequence ID" value="NZ_AZER01000016.1"/>
</dbReference>
<accession>A0A0R1PFG5</accession>
<dbReference type="STRING" id="1423746.FD27_GL000944"/>
<name>A0A0R1PFG5_9LACO</name>
<dbReference type="OrthoDB" id="9802881at2"/>
<gene>
    <name evidence="1" type="ORF">FD27_GL000944</name>
</gene>
<evidence type="ECO:0000313" key="2">
    <source>
        <dbReference type="Proteomes" id="UP000051445"/>
    </source>
</evidence>
<dbReference type="SUPFAM" id="SSF53448">
    <property type="entry name" value="Nucleotide-diphospho-sugar transferases"/>
    <property type="match status" value="1"/>
</dbReference>
<organism evidence="1 2">
    <name type="scientific">Limosilactobacillus frumenti DSM 13145</name>
    <dbReference type="NCBI Taxonomy" id="1423746"/>
    <lineage>
        <taxon>Bacteria</taxon>
        <taxon>Bacillati</taxon>
        <taxon>Bacillota</taxon>
        <taxon>Bacilli</taxon>
        <taxon>Lactobacillales</taxon>
        <taxon>Lactobacillaceae</taxon>
        <taxon>Limosilactobacillus</taxon>
    </lineage>
</organism>
<sequence length="314" mass="37489">MMKNITKIDEVYNRFLLNVAKINRKLNLSVSFRKRFNMMRHKLILNRISSYLLEALHDTDVIDFKQESENNGPIWVFWWQGKDEMPLIVKKCYKSVLRYAGDRQVILINKRNFRKFTDISNIIIDKEEKGMITLTHFSDILRFNLLKNYGGLWLDATMFVTSEITEKYFSPIFTCSGFPNDDYFFVAKGRWTGFLIGGCKGSEIFVFMDNFFKRYWSRNDYLIDYFLIDYALFFAWKNNLSNFYSFTSKTKKLNNPNLFELSKLLNKPFNLEKYNSILKDTEMYKLSYKKNLSHNENSFYNIIINSDVNLPIHN</sequence>
<dbReference type="InterPro" id="IPR029044">
    <property type="entry name" value="Nucleotide-diphossugar_trans"/>
</dbReference>
<evidence type="ECO:0000313" key="1">
    <source>
        <dbReference type="EMBL" id="KRL27192.1"/>
    </source>
</evidence>
<dbReference type="PATRIC" id="fig|1423746.3.peg.958"/>
<dbReference type="Gene3D" id="3.90.550.20">
    <property type="match status" value="1"/>
</dbReference>
<dbReference type="EMBL" id="AZER01000016">
    <property type="protein sequence ID" value="KRL27192.1"/>
    <property type="molecule type" value="Genomic_DNA"/>
</dbReference>
<dbReference type="Proteomes" id="UP000051445">
    <property type="component" value="Unassembled WGS sequence"/>
</dbReference>
<evidence type="ECO:0008006" key="3">
    <source>
        <dbReference type="Google" id="ProtNLM"/>
    </source>
</evidence>
<keyword evidence="2" id="KW-1185">Reference proteome</keyword>
<reference evidence="1 2" key="1">
    <citation type="journal article" date="2015" name="Genome Announc.">
        <title>Expanding the biotechnology potential of lactobacilli through comparative genomics of 213 strains and associated genera.</title>
        <authorList>
            <person name="Sun Z."/>
            <person name="Harris H.M."/>
            <person name="McCann A."/>
            <person name="Guo C."/>
            <person name="Argimon S."/>
            <person name="Zhang W."/>
            <person name="Yang X."/>
            <person name="Jeffery I.B."/>
            <person name="Cooney J.C."/>
            <person name="Kagawa T.F."/>
            <person name="Liu W."/>
            <person name="Song Y."/>
            <person name="Salvetti E."/>
            <person name="Wrobel A."/>
            <person name="Rasinkangas P."/>
            <person name="Parkhill J."/>
            <person name="Rea M.C."/>
            <person name="O'Sullivan O."/>
            <person name="Ritari J."/>
            <person name="Douillard F.P."/>
            <person name="Paul Ross R."/>
            <person name="Yang R."/>
            <person name="Briner A.E."/>
            <person name="Felis G.E."/>
            <person name="de Vos W.M."/>
            <person name="Barrangou R."/>
            <person name="Klaenhammer T.R."/>
            <person name="Caufield P.W."/>
            <person name="Cui Y."/>
            <person name="Zhang H."/>
            <person name="O'Toole P.W."/>
        </authorList>
    </citation>
    <scope>NUCLEOTIDE SEQUENCE [LARGE SCALE GENOMIC DNA]</scope>
    <source>
        <strain evidence="1 2">DSM 13145</strain>
    </source>
</reference>